<dbReference type="Pfam" id="PF13545">
    <property type="entry name" value="HTH_Crp_2"/>
    <property type="match status" value="1"/>
</dbReference>
<dbReference type="RefSeq" id="WP_092468577.1">
    <property type="nucleotide sequence ID" value="NZ_FOOX01000002.1"/>
</dbReference>
<dbReference type="STRING" id="341036.SAMN05660649_00593"/>
<dbReference type="CDD" id="cd00038">
    <property type="entry name" value="CAP_ED"/>
    <property type="match status" value="1"/>
</dbReference>
<dbReference type="SUPFAM" id="SSF51206">
    <property type="entry name" value="cAMP-binding domain-like"/>
    <property type="match status" value="1"/>
</dbReference>
<dbReference type="GO" id="GO:0003700">
    <property type="term" value="F:DNA-binding transcription factor activity"/>
    <property type="evidence" value="ECO:0007669"/>
    <property type="project" value="TreeGrafter"/>
</dbReference>
<gene>
    <name evidence="6" type="ORF">SAMN05660649_00593</name>
</gene>
<keyword evidence="1" id="KW-0805">Transcription regulation</keyword>
<dbReference type="Proteomes" id="UP000199337">
    <property type="component" value="Unassembled WGS sequence"/>
</dbReference>
<name>A0A1I2NV85_9FIRM</name>
<evidence type="ECO:0000256" key="1">
    <source>
        <dbReference type="ARBA" id="ARBA00023015"/>
    </source>
</evidence>
<organism evidence="6 7">
    <name type="scientific">Desulfotruncus arcticus DSM 17038</name>
    <dbReference type="NCBI Taxonomy" id="1121424"/>
    <lineage>
        <taxon>Bacteria</taxon>
        <taxon>Bacillati</taxon>
        <taxon>Bacillota</taxon>
        <taxon>Clostridia</taxon>
        <taxon>Eubacteriales</taxon>
        <taxon>Desulfallaceae</taxon>
        <taxon>Desulfotruncus</taxon>
    </lineage>
</organism>
<dbReference type="InterPro" id="IPR014710">
    <property type="entry name" value="RmlC-like_jellyroll"/>
</dbReference>
<dbReference type="SUPFAM" id="SSF46785">
    <property type="entry name" value="Winged helix' DNA-binding domain"/>
    <property type="match status" value="1"/>
</dbReference>
<dbReference type="SMART" id="SM00419">
    <property type="entry name" value="HTH_CRP"/>
    <property type="match status" value="1"/>
</dbReference>
<dbReference type="InterPro" id="IPR012318">
    <property type="entry name" value="HTH_CRP"/>
</dbReference>
<keyword evidence="7" id="KW-1185">Reference proteome</keyword>
<dbReference type="PANTHER" id="PTHR24567:SF26">
    <property type="entry name" value="REGULATORY PROTEIN YEIL"/>
    <property type="match status" value="1"/>
</dbReference>
<sequence length="219" mass="24925">MPNFELLSKPELKAKDEEKVFAKLGMFFNKLKFYKGETIIDVGDKINNFYYLQKGVVRLYISNNQGDLMFYDISAGSGFAEPAFFCGLPSKVRVIAVTDSTILSFPKNLVMSYIDQQDEFIKLIVHMISTKIYLVTTLFENMSNNNSWDKLVKVLYLLSSGGKSSKRVINITHEELASMLGIHRVTVTRNLAKLKKDGLITVNRHSIDINDVNKLVSYF</sequence>
<evidence type="ECO:0000259" key="4">
    <source>
        <dbReference type="PROSITE" id="PS50042"/>
    </source>
</evidence>
<evidence type="ECO:0000313" key="6">
    <source>
        <dbReference type="EMBL" id="SFG07895.1"/>
    </source>
</evidence>
<dbReference type="InterPro" id="IPR036390">
    <property type="entry name" value="WH_DNA-bd_sf"/>
</dbReference>
<dbReference type="Pfam" id="PF00027">
    <property type="entry name" value="cNMP_binding"/>
    <property type="match status" value="1"/>
</dbReference>
<evidence type="ECO:0000313" key="7">
    <source>
        <dbReference type="Proteomes" id="UP000199337"/>
    </source>
</evidence>
<feature type="domain" description="Cyclic nucleotide-binding" evidence="4">
    <location>
        <begin position="33"/>
        <end position="114"/>
    </location>
</feature>
<keyword evidence="2" id="KW-0238">DNA-binding</keyword>
<dbReference type="Gene3D" id="2.60.120.10">
    <property type="entry name" value="Jelly Rolls"/>
    <property type="match status" value="1"/>
</dbReference>
<dbReference type="OrthoDB" id="8254501at2"/>
<protein>
    <submittedName>
        <fullName evidence="6">Cyclic nucleotide-binding domain-containing protein</fullName>
    </submittedName>
</protein>
<feature type="domain" description="HTH crp-type" evidence="5">
    <location>
        <begin position="145"/>
        <end position="213"/>
    </location>
</feature>
<evidence type="ECO:0000256" key="3">
    <source>
        <dbReference type="ARBA" id="ARBA00023163"/>
    </source>
</evidence>
<dbReference type="GO" id="GO:0005829">
    <property type="term" value="C:cytosol"/>
    <property type="evidence" value="ECO:0007669"/>
    <property type="project" value="TreeGrafter"/>
</dbReference>
<dbReference type="InterPro" id="IPR036388">
    <property type="entry name" value="WH-like_DNA-bd_sf"/>
</dbReference>
<proteinExistence type="predicted"/>
<dbReference type="EMBL" id="FOOX01000002">
    <property type="protein sequence ID" value="SFG07895.1"/>
    <property type="molecule type" value="Genomic_DNA"/>
</dbReference>
<accession>A0A1I2NV85</accession>
<dbReference type="PRINTS" id="PR00034">
    <property type="entry name" value="HTHCRP"/>
</dbReference>
<dbReference type="AlphaFoldDB" id="A0A1I2NV85"/>
<dbReference type="InterPro" id="IPR000595">
    <property type="entry name" value="cNMP-bd_dom"/>
</dbReference>
<dbReference type="InterPro" id="IPR018490">
    <property type="entry name" value="cNMP-bd_dom_sf"/>
</dbReference>
<evidence type="ECO:0000256" key="2">
    <source>
        <dbReference type="ARBA" id="ARBA00023125"/>
    </source>
</evidence>
<dbReference type="PROSITE" id="PS50042">
    <property type="entry name" value="CNMP_BINDING_3"/>
    <property type="match status" value="1"/>
</dbReference>
<dbReference type="PANTHER" id="PTHR24567">
    <property type="entry name" value="CRP FAMILY TRANSCRIPTIONAL REGULATORY PROTEIN"/>
    <property type="match status" value="1"/>
</dbReference>
<dbReference type="Gene3D" id="1.10.10.10">
    <property type="entry name" value="Winged helix-like DNA-binding domain superfamily/Winged helix DNA-binding domain"/>
    <property type="match status" value="1"/>
</dbReference>
<evidence type="ECO:0000259" key="5">
    <source>
        <dbReference type="PROSITE" id="PS51063"/>
    </source>
</evidence>
<dbReference type="PROSITE" id="PS51063">
    <property type="entry name" value="HTH_CRP_2"/>
    <property type="match status" value="1"/>
</dbReference>
<keyword evidence="3" id="KW-0804">Transcription</keyword>
<dbReference type="GO" id="GO:0003677">
    <property type="term" value="F:DNA binding"/>
    <property type="evidence" value="ECO:0007669"/>
    <property type="project" value="UniProtKB-KW"/>
</dbReference>
<reference evidence="7" key="1">
    <citation type="submission" date="2016-10" db="EMBL/GenBank/DDBJ databases">
        <authorList>
            <person name="Varghese N."/>
            <person name="Submissions S."/>
        </authorList>
    </citation>
    <scope>NUCLEOTIDE SEQUENCE [LARGE SCALE GENOMIC DNA]</scope>
    <source>
        <strain evidence="7">DSM 17038</strain>
    </source>
</reference>
<dbReference type="InterPro" id="IPR050397">
    <property type="entry name" value="Env_Response_Regulators"/>
</dbReference>